<evidence type="ECO:0000256" key="12">
    <source>
        <dbReference type="HAMAP-Rule" id="MF_01522"/>
    </source>
</evidence>
<evidence type="ECO:0000256" key="1">
    <source>
        <dbReference type="ARBA" id="ARBA00004141"/>
    </source>
</evidence>
<evidence type="ECO:0000256" key="3">
    <source>
        <dbReference type="ARBA" id="ARBA00022448"/>
    </source>
</evidence>
<keyword evidence="3 12" id="KW-0813">Transport</keyword>
<evidence type="ECO:0000256" key="4">
    <source>
        <dbReference type="ARBA" id="ARBA00022475"/>
    </source>
</evidence>
<dbReference type="PATRIC" id="fig|1401327.3.peg.1546"/>
<evidence type="ECO:0000256" key="11">
    <source>
        <dbReference type="ARBA" id="ARBA00023136"/>
    </source>
</evidence>
<feature type="transmembrane region" description="Helical" evidence="12">
    <location>
        <begin position="337"/>
        <end position="359"/>
    </location>
</feature>
<feature type="transmembrane region" description="Helical" evidence="12">
    <location>
        <begin position="287"/>
        <end position="316"/>
    </location>
</feature>
<evidence type="ECO:0000256" key="7">
    <source>
        <dbReference type="ARBA" id="ARBA00022847"/>
    </source>
</evidence>
<gene>
    <name evidence="12" type="primary">kup</name>
    <name evidence="15" type="ORF">WRSd3_01666</name>
</gene>
<comment type="similarity">
    <text evidence="2 12">Belongs to the HAK/KUP transporter (TC 2.A.72) family.</text>
</comment>
<dbReference type="InterPro" id="IPR053951">
    <property type="entry name" value="K_trans_N"/>
</dbReference>
<dbReference type="PANTHER" id="PTHR30540:SF79">
    <property type="entry name" value="LOW AFFINITY POTASSIUM TRANSPORT SYSTEM PROTEIN KUP"/>
    <property type="match status" value="1"/>
</dbReference>
<keyword evidence="5 12" id="KW-0633">Potassium transport</keyword>
<dbReference type="GO" id="GO:0015079">
    <property type="term" value="F:potassium ion transmembrane transporter activity"/>
    <property type="evidence" value="ECO:0007669"/>
    <property type="project" value="UniProtKB-UniRule"/>
</dbReference>
<dbReference type="InterPro" id="IPR023051">
    <property type="entry name" value="Kup"/>
</dbReference>
<comment type="subcellular location">
    <subcellularLocation>
        <location evidence="12">Cell membrane</location>
        <topology evidence="12">Multi-pass membrane protein</topology>
    </subcellularLocation>
    <subcellularLocation>
        <location evidence="1">Membrane</location>
        <topology evidence="1">Multi-pass membrane protein</topology>
    </subcellularLocation>
</comment>
<keyword evidence="6 12" id="KW-0812">Transmembrane</keyword>
<name>A0A090NJ04_SHIDY</name>
<comment type="caution">
    <text evidence="15">The sequence shown here is derived from an EMBL/GenBank/DDBJ whole genome shotgun (WGS) entry which is preliminary data.</text>
</comment>
<feature type="transmembrane region" description="Helical" evidence="12">
    <location>
        <begin position="48"/>
        <end position="69"/>
    </location>
</feature>
<dbReference type="HAMAP" id="MF_01522">
    <property type="entry name" value="Kup"/>
    <property type="match status" value="1"/>
</dbReference>
<dbReference type="Pfam" id="PF22776">
    <property type="entry name" value="K_trans_C"/>
    <property type="match status" value="1"/>
</dbReference>
<keyword evidence="11 12" id="KW-0472">Membrane</keyword>
<feature type="transmembrane region" description="Helical" evidence="12">
    <location>
        <begin position="210"/>
        <end position="233"/>
    </location>
</feature>
<dbReference type="PANTHER" id="PTHR30540">
    <property type="entry name" value="OSMOTIC STRESS POTASSIUM TRANSPORTER"/>
    <property type="match status" value="1"/>
</dbReference>
<feature type="transmembrane region" description="Helical" evidence="12">
    <location>
        <begin position="141"/>
        <end position="157"/>
    </location>
</feature>
<proteinExistence type="inferred from homology"/>
<evidence type="ECO:0000256" key="8">
    <source>
        <dbReference type="ARBA" id="ARBA00022958"/>
    </source>
</evidence>
<reference evidence="15 16" key="1">
    <citation type="submission" date="2013-10" db="EMBL/GenBank/DDBJ databases">
        <title>Draft genomes and the virulence plasmids of Sd1617 vaccine constructs: WRSd3 and WRSd5.</title>
        <authorList>
            <person name="Aksomboon Vongsawan A."/>
            <person name="Venkatesan M.M."/>
            <person name="Vaisvil B."/>
            <person name="Emel G."/>
            <person name="Kepatral V."/>
            <person name="Sethabutr O."/>
            <person name="Serichantalergs O."/>
            <person name="Mason C."/>
        </authorList>
    </citation>
    <scope>NUCLEOTIDE SEQUENCE [LARGE SCALE GENOMIC DNA]</scope>
    <source>
        <strain evidence="15 16">WRSd3</strain>
    </source>
</reference>
<dbReference type="AlphaFoldDB" id="A0A090NJ04"/>
<evidence type="ECO:0000256" key="5">
    <source>
        <dbReference type="ARBA" id="ARBA00022538"/>
    </source>
</evidence>
<dbReference type="InterPro" id="IPR003855">
    <property type="entry name" value="K+_transporter"/>
</dbReference>
<dbReference type="InterPro" id="IPR053952">
    <property type="entry name" value="K_trans_C"/>
</dbReference>
<dbReference type="NCBIfam" id="TIGR00794">
    <property type="entry name" value="kup"/>
    <property type="match status" value="1"/>
</dbReference>
<dbReference type="GO" id="GO:0005886">
    <property type="term" value="C:plasma membrane"/>
    <property type="evidence" value="ECO:0007669"/>
    <property type="project" value="UniProtKB-SubCell"/>
</dbReference>
<dbReference type="NCBIfam" id="NF008015">
    <property type="entry name" value="PRK10745.1"/>
    <property type="match status" value="1"/>
</dbReference>
<accession>A0A090NJ04</accession>
<feature type="transmembrane region" description="Helical" evidence="12">
    <location>
        <begin position="169"/>
        <end position="190"/>
    </location>
</feature>
<feature type="transmembrane region" description="Helical" evidence="12">
    <location>
        <begin position="397"/>
        <end position="415"/>
    </location>
</feature>
<feature type="transmembrane region" description="Helical" evidence="12">
    <location>
        <begin position="421"/>
        <end position="442"/>
    </location>
</feature>
<evidence type="ECO:0000256" key="10">
    <source>
        <dbReference type="ARBA" id="ARBA00023065"/>
    </source>
</evidence>
<feature type="domain" description="K+ potassium transporter C-terminal" evidence="14">
    <location>
        <begin position="476"/>
        <end position="624"/>
    </location>
</feature>
<evidence type="ECO:0000256" key="6">
    <source>
        <dbReference type="ARBA" id="ARBA00022692"/>
    </source>
</evidence>
<evidence type="ECO:0000313" key="16">
    <source>
        <dbReference type="Proteomes" id="UP000017944"/>
    </source>
</evidence>
<feature type="transmembrane region" description="Helical" evidence="12">
    <location>
        <begin position="245"/>
        <end position="267"/>
    </location>
</feature>
<dbReference type="Pfam" id="PF02705">
    <property type="entry name" value="K_trans"/>
    <property type="match status" value="1"/>
</dbReference>
<organism evidence="15 16">
    <name type="scientific">Shigella dysenteriae WRSd3</name>
    <dbReference type="NCBI Taxonomy" id="1401327"/>
    <lineage>
        <taxon>Bacteria</taxon>
        <taxon>Pseudomonadati</taxon>
        <taxon>Pseudomonadota</taxon>
        <taxon>Gammaproteobacteria</taxon>
        <taxon>Enterobacterales</taxon>
        <taxon>Enterobacteriaceae</taxon>
        <taxon>Shigella</taxon>
    </lineage>
</organism>
<feature type="transmembrane region" description="Helical" evidence="12">
    <location>
        <begin position="365"/>
        <end position="385"/>
    </location>
</feature>
<evidence type="ECO:0000259" key="14">
    <source>
        <dbReference type="Pfam" id="PF22776"/>
    </source>
</evidence>
<sequence>MSTDNKQSLPAITLAAIGVVYGDIGTSPLYTLRECLSGQFGFGVERDAVFGFLSLIFWLLIFVVSIKYLTFVIRADNAGEGGILTLMSLAGRNTSARTTSMLVIMGLIGGSFFYGEVVITPAISVMSAIEGLEIVAPQLDTWIVPLSIIVLTLLFMIQKHGTAMVGKLFAPIMLTWFLILAGLGLRSIIANPEVLHALNPMWAVHFFLEYKTVSFIALGAVVLSITGVEALYADMGHFGKFPIRLAWFTVVLPSLTLNYFGQGALLLKNPEAIKNPFFLLAPDWALIPLLIIAALATVIASQAVISGVFLLTRQAVRLGYLSPMRIIHTSEMESGQIYIPFVNWMLYVAVVIVIVIVSFEHSSNLAAAYGIAVTGTMVLTSILSTTVARQNWHWNKYFVALILIAFLCVDIPLFTANLDKLLSGGWLPLSLGTVMFIVMTTWKSERFRLLRRMHEHGNSLEAMIASLEKSPPVRVPGTEVYMSRAINVIPFALMHNLKHNKVLHERVILLTLRTEDAPYVHNVRRVQIEQLSPTFWRVVASYGWRETPNVEEVFHRCGLEGLSCRMMETSFFMSHESLILGKRPWYLRLRGKLYLLLQRNALRAPDQFEIPPNRVIELGTQVEI</sequence>
<keyword evidence="10 12" id="KW-0406">Ion transport</keyword>
<dbReference type="EMBL" id="AXUT01000120">
    <property type="protein sequence ID" value="ESU80096.1"/>
    <property type="molecule type" value="Genomic_DNA"/>
</dbReference>
<dbReference type="RefSeq" id="WP_000102298.1">
    <property type="nucleotide sequence ID" value="NZ_AXUT01000120.1"/>
</dbReference>
<keyword evidence="7 12" id="KW-0769">Symport</keyword>
<keyword evidence="8 12" id="KW-0630">Potassium</keyword>
<dbReference type="Proteomes" id="UP000017944">
    <property type="component" value="Unassembled WGS sequence"/>
</dbReference>
<evidence type="ECO:0000256" key="9">
    <source>
        <dbReference type="ARBA" id="ARBA00022989"/>
    </source>
</evidence>
<comment type="catalytic activity">
    <reaction evidence="12">
        <text>K(+)(in) + H(+)(in) = K(+)(out) + H(+)(out)</text>
        <dbReference type="Rhea" id="RHEA:28490"/>
        <dbReference type="ChEBI" id="CHEBI:15378"/>
        <dbReference type="ChEBI" id="CHEBI:29103"/>
    </reaction>
</comment>
<keyword evidence="9 12" id="KW-1133">Transmembrane helix</keyword>
<evidence type="ECO:0000259" key="13">
    <source>
        <dbReference type="Pfam" id="PF02705"/>
    </source>
</evidence>
<feature type="domain" description="K+ potassium transporter integral membrane" evidence="13">
    <location>
        <begin position="13"/>
        <end position="465"/>
    </location>
</feature>
<dbReference type="GO" id="GO:0015293">
    <property type="term" value="F:symporter activity"/>
    <property type="evidence" value="ECO:0007669"/>
    <property type="project" value="UniProtKB-UniRule"/>
</dbReference>
<evidence type="ECO:0000256" key="2">
    <source>
        <dbReference type="ARBA" id="ARBA00007019"/>
    </source>
</evidence>
<feature type="transmembrane region" description="Helical" evidence="12">
    <location>
        <begin position="102"/>
        <end position="129"/>
    </location>
</feature>
<keyword evidence="4 12" id="KW-1003">Cell membrane</keyword>
<comment type="function">
    <text evidence="12">Responsible for the low-affinity transport of potassium into the cell. Likely operates as a K(+):H(+) symporter.</text>
</comment>
<evidence type="ECO:0000313" key="15">
    <source>
        <dbReference type="EMBL" id="ESU80096.1"/>
    </source>
</evidence>
<protein>
    <recommendedName>
        <fullName evidence="12">Low affinity potassium transport system protein Kup</fullName>
    </recommendedName>
    <alternativeName>
        <fullName evidence="12">Kup system potassium uptake protein</fullName>
    </alternativeName>
</protein>